<reference evidence="1 2" key="1">
    <citation type="submission" date="2016-10" db="EMBL/GenBank/DDBJ databases">
        <title>Genome sequence of Nocardia seriolae strain EM150506, isolated from Anguila japonica.</title>
        <authorList>
            <person name="Han H.-J."/>
        </authorList>
    </citation>
    <scope>NUCLEOTIDE SEQUENCE [LARGE SCALE GENOMIC DNA]</scope>
    <source>
        <strain evidence="1 2">EM150506</strain>
    </source>
</reference>
<protein>
    <submittedName>
        <fullName evidence="1">Uncharacterized protein</fullName>
    </submittedName>
</protein>
<organism evidence="1 2">
    <name type="scientific">Nocardia seriolae</name>
    <dbReference type="NCBI Taxonomy" id="37332"/>
    <lineage>
        <taxon>Bacteria</taxon>
        <taxon>Bacillati</taxon>
        <taxon>Actinomycetota</taxon>
        <taxon>Actinomycetes</taxon>
        <taxon>Mycobacteriales</taxon>
        <taxon>Nocardiaceae</taxon>
        <taxon>Nocardia</taxon>
    </lineage>
</organism>
<dbReference type="AlphaFoldDB" id="A0ABC8ARJ2"/>
<dbReference type="KEGG" id="nsr:NS506_02659"/>
<evidence type="ECO:0000313" key="1">
    <source>
        <dbReference type="EMBL" id="APA96721.1"/>
    </source>
</evidence>
<accession>A0ABC8ARJ2</accession>
<evidence type="ECO:0000313" key="2">
    <source>
        <dbReference type="Proteomes" id="UP000180166"/>
    </source>
</evidence>
<proteinExistence type="predicted"/>
<dbReference type="InterPro" id="IPR009553">
    <property type="entry name" value="DUF1173"/>
</dbReference>
<dbReference type="Proteomes" id="UP000180166">
    <property type="component" value="Chromosome"/>
</dbReference>
<name>A0ABC8ARJ2_9NOCA</name>
<dbReference type="Pfam" id="PF06666">
    <property type="entry name" value="DUF1173"/>
    <property type="match status" value="1"/>
</dbReference>
<gene>
    <name evidence="1" type="ORF">NS506_02659</name>
</gene>
<dbReference type="RefSeq" id="WP_071343787.1">
    <property type="nucleotide sequence ID" value="NZ_CP017839.1"/>
</dbReference>
<dbReference type="EMBL" id="CP017839">
    <property type="protein sequence ID" value="APA96721.1"/>
    <property type="molecule type" value="Genomic_DNA"/>
</dbReference>
<sequence>MHFLWDEAEFVRWTPAMSGRRNWSAVRRHVLMAAETKTTKSRDLSELLWLPEPFTVAEKADIAARRTAAFTPLLGPGRNRKLMLALGEVKDIVPARFGHHRLLIKHAPDCPYMVGPEILACLRHCFGTELALRQALPDSKLIALLSFGLTAAGVAVTDRIAVMSVTSEWIPFESVFEHTLIRGLIAHGRRFTKSLRYDQPAGLAGPHRHRPCDRVLPHDRYHRRAATTA</sequence>